<dbReference type="PANTHER" id="PTHR13812:SF19">
    <property type="entry name" value="KETIMINE REDUCTASE MU-CRYSTALLIN"/>
    <property type="match status" value="1"/>
</dbReference>
<name>A0A1H3K195_9EURY</name>
<organism evidence="1 2">
    <name type="scientific">Halopenitus persicus</name>
    <dbReference type="NCBI Taxonomy" id="1048396"/>
    <lineage>
        <taxon>Archaea</taxon>
        <taxon>Methanobacteriati</taxon>
        <taxon>Methanobacteriota</taxon>
        <taxon>Stenosarchaea group</taxon>
        <taxon>Halobacteria</taxon>
        <taxon>Halobacteriales</taxon>
        <taxon>Haloferacaceae</taxon>
        <taxon>Halopenitus</taxon>
    </lineage>
</organism>
<dbReference type="Gene3D" id="3.40.50.720">
    <property type="entry name" value="NAD(P)-binding Rossmann-like Domain"/>
    <property type="match status" value="1"/>
</dbReference>
<dbReference type="Pfam" id="PF02423">
    <property type="entry name" value="OCD_Mu_crystall"/>
    <property type="match status" value="1"/>
</dbReference>
<dbReference type="InterPro" id="IPR036291">
    <property type="entry name" value="NAD(P)-bd_dom_sf"/>
</dbReference>
<sequence>MATTLYSKDDVQRRIDLKNALEVVERTYAETARNKVLNPPKLTMHLGDDGGWPDMNAFSINMPAYVDWLGVAGTKWAVATWDADGEMPISSRVLLFDLERGEFKSVMEGMYLTGVRTALQSVVGLKHLAPTTPRSIGVLGAGFQAEFQLRTVDRLTGVDWFRLFDVDGNRARTLAARLRPKLEAKLTVSDDPEEAVGSDAVLTVTNSKTPVLEEAWLADDVFIVGLGSYRELPDESIRAADHIVVDDVSSCLQRGVLSDMADRGDLTRNDVDATIGEVLVDDYTSSVGADHRVLFVPIGMGSLDVALAEHVQEGKSERRVGTEFAFE</sequence>
<dbReference type="Proteomes" id="UP000199079">
    <property type="component" value="Unassembled WGS sequence"/>
</dbReference>
<dbReference type="Gene3D" id="3.30.1780.10">
    <property type="entry name" value="ornithine cyclodeaminase, domain 1"/>
    <property type="match status" value="1"/>
</dbReference>
<dbReference type="InterPro" id="IPR023401">
    <property type="entry name" value="ODC_N"/>
</dbReference>
<dbReference type="EMBL" id="FNPC01000005">
    <property type="protein sequence ID" value="SDY45990.1"/>
    <property type="molecule type" value="Genomic_DNA"/>
</dbReference>
<dbReference type="PIRSF" id="PIRSF001439">
    <property type="entry name" value="CryM"/>
    <property type="match status" value="1"/>
</dbReference>
<evidence type="ECO:0000313" key="2">
    <source>
        <dbReference type="Proteomes" id="UP000199079"/>
    </source>
</evidence>
<dbReference type="GO" id="GO:0005737">
    <property type="term" value="C:cytoplasm"/>
    <property type="evidence" value="ECO:0007669"/>
    <property type="project" value="TreeGrafter"/>
</dbReference>
<evidence type="ECO:0000313" key="1">
    <source>
        <dbReference type="EMBL" id="SDY45990.1"/>
    </source>
</evidence>
<dbReference type="OrthoDB" id="214116at2157"/>
<accession>A0A1H3K195</accession>
<dbReference type="AlphaFoldDB" id="A0A1H3K195"/>
<dbReference type="RefSeq" id="WP_092732918.1">
    <property type="nucleotide sequence ID" value="NZ_FNPC01000005.1"/>
</dbReference>
<protein>
    <submittedName>
        <fullName evidence="1">Ornithine cyclodeaminase/alanine dehydrogenase</fullName>
    </submittedName>
</protein>
<dbReference type="SUPFAM" id="SSF51735">
    <property type="entry name" value="NAD(P)-binding Rossmann-fold domains"/>
    <property type="match status" value="1"/>
</dbReference>
<dbReference type="PANTHER" id="PTHR13812">
    <property type="entry name" value="KETIMINE REDUCTASE MU-CRYSTALLIN"/>
    <property type="match status" value="1"/>
</dbReference>
<reference evidence="2" key="1">
    <citation type="submission" date="2016-10" db="EMBL/GenBank/DDBJ databases">
        <authorList>
            <person name="Varghese N."/>
            <person name="Submissions S."/>
        </authorList>
    </citation>
    <scope>NUCLEOTIDE SEQUENCE [LARGE SCALE GENOMIC DNA]</scope>
    <source>
        <strain evidence="2">DC30,IBRC 10041,KCTC 4046</strain>
    </source>
</reference>
<proteinExistence type="predicted"/>
<dbReference type="InterPro" id="IPR003462">
    <property type="entry name" value="ODC_Mu_crystall"/>
</dbReference>
<keyword evidence="2" id="KW-1185">Reference proteome</keyword>
<gene>
    <name evidence="1" type="ORF">SAMN05216564_105221</name>
</gene>